<dbReference type="PIRSF" id="PIRSF006066">
    <property type="entry name" value="HI0050"/>
    <property type="match status" value="1"/>
</dbReference>
<name>A0A1G7LJA3_9RHOB</name>
<evidence type="ECO:0000313" key="9">
    <source>
        <dbReference type="EMBL" id="SDF49090.1"/>
    </source>
</evidence>
<dbReference type="NCBIfam" id="TIGR00786">
    <property type="entry name" value="dctM"/>
    <property type="match status" value="1"/>
</dbReference>
<feature type="transmembrane region" description="Helical" evidence="7">
    <location>
        <begin position="222"/>
        <end position="244"/>
    </location>
</feature>
<evidence type="ECO:0000256" key="6">
    <source>
        <dbReference type="ARBA" id="ARBA00023136"/>
    </source>
</evidence>
<dbReference type="PANTHER" id="PTHR33362">
    <property type="entry name" value="SIALIC ACID TRAP TRANSPORTER PERMEASE PROTEIN SIAT-RELATED"/>
    <property type="match status" value="1"/>
</dbReference>
<comment type="subcellular location">
    <subcellularLocation>
        <location evidence="1 7">Cell inner membrane</location>
        <topology evidence="1 7">Multi-pass membrane protein</topology>
    </subcellularLocation>
</comment>
<protein>
    <recommendedName>
        <fullName evidence="7">TRAP transporter large permease protein</fullName>
    </recommendedName>
</protein>
<dbReference type="RefSeq" id="WP_089963639.1">
    <property type="nucleotide sequence ID" value="NZ_FNAV01000024.1"/>
</dbReference>
<gene>
    <name evidence="9" type="ORF">SAMN04488105_12418</name>
</gene>
<comment type="subunit">
    <text evidence="7">The complex comprises the extracytoplasmic solute receptor protein and the two transmembrane proteins.</text>
</comment>
<evidence type="ECO:0000256" key="2">
    <source>
        <dbReference type="ARBA" id="ARBA00022475"/>
    </source>
</evidence>
<keyword evidence="7" id="KW-0813">Transport</keyword>
<evidence type="ECO:0000256" key="3">
    <source>
        <dbReference type="ARBA" id="ARBA00022519"/>
    </source>
</evidence>
<keyword evidence="10" id="KW-1185">Reference proteome</keyword>
<feature type="transmembrane region" description="Helical" evidence="7">
    <location>
        <begin position="250"/>
        <end position="268"/>
    </location>
</feature>
<feature type="transmembrane region" description="Helical" evidence="7">
    <location>
        <begin position="409"/>
        <end position="431"/>
    </location>
</feature>
<organism evidence="9 10">
    <name type="scientific">Salipiger thiooxidans</name>
    <dbReference type="NCBI Taxonomy" id="282683"/>
    <lineage>
        <taxon>Bacteria</taxon>
        <taxon>Pseudomonadati</taxon>
        <taxon>Pseudomonadota</taxon>
        <taxon>Alphaproteobacteria</taxon>
        <taxon>Rhodobacterales</taxon>
        <taxon>Roseobacteraceae</taxon>
        <taxon>Salipiger</taxon>
    </lineage>
</organism>
<evidence type="ECO:0000256" key="1">
    <source>
        <dbReference type="ARBA" id="ARBA00004429"/>
    </source>
</evidence>
<keyword evidence="2" id="KW-1003">Cell membrane</keyword>
<feature type="domain" description="TRAP C4-dicarboxylate transport system permease DctM subunit" evidence="8">
    <location>
        <begin position="12"/>
        <end position="426"/>
    </location>
</feature>
<accession>A0A1G7LJA3</accession>
<dbReference type="PANTHER" id="PTHR33362:SF5">
    <property type="entry name" value="C4-DICARBOXYLATE TRAP TRANSPORTER LARGE PERMEASE PROTEIN DCTM"/>
    <property type="match status" value="1"/>
</dbReference>
<dbReference type="Proteomes" id="UP000198994">
    <property type="component" value="Unassembled WGS sequence"/>
</dbReference>
<evidence type="ECO:0000313" key="10">
    <source>
        <dbReference type="Proteomes" id="UP000198994"/>
    </source>
</evidence>
<dbReference type="GO" id="GO:0022857">
    <property type="term" value="F:transmembrane transporter activity"/>
    <property type="evidence" value="ECO:0007669"/>
    <property type="project" value="UniProtKB-UniRule"/>
</dbReference>
<evidence type="ECO:0000256" key="7">
    <source>
        <dbReference type="RuleBase" id="RU369079"/>
    </source>
</evidence>
<dbReference type="InterPro" id="IPR004681">
    <property type="entry name" value="TRAP_DctM"/>
</dbReference>
<feature type="transmembrane region" description="Helical" evidence="7">
    <location>
        <begin position="364"/>
        <end position="389"/>
    </location>
</feature>
<keyword evidence="6 7" id="KW-0472">Membrane</keyword>
<keyword evidence="4 7" id="KW-0812">Transmembrane</keyword>
<evidence type="ECO:0000256" key="4">
    <source>
        <dbReference type="ARBA" id="ARBA00022692"/>
    </source>
</evidence>
<evidence type="ECO:0000259" key="8">
    <source>
        <dbReference type="Pfam" id="PF06808"/>
    </source>
</evidence>
<keyword evidence="5 7" id="KW-1133">Transmembrane helix</keyword>
<comment type="function">
    <text evidence="7">Part of the tripartite ATP-independent periplasmic (TRAP) transport system.</text>
</comment>
<comment type="similarity">
    <text evidence="7">Belongs to the TRAP transporter large permease family.</text>
</comment>
<dbReference type="AlphaFoldDB" id="A0A1G7LJA3"/>
<dbReference type="STRING" id="282683.SAMN04488105_12418"/>
<feature type="transmembrane region" description="Helical" evidence="7">
    <location>
        <begin position="60"/>
        <end position="85"/>
    </location>
</feature>
<feature type="transmembrane region" description="Helical" evidence="7">
    <location>
        <begin position="141"/>
        <end position="169"/>
    </location>
</feature>
<dbReference type="EMBL" id="FNAV01000024">
    <property type="protein sequence ID" value="SDF49090.1"/>
    <property type="molecule type" value="Genomic_DNA"/>
</dbReference>
<dbReference type="Pfam" id="PF06808">
    <property type="entry name" value="DctM"/>
    <property type="match status" value="1"/>
</dbReference>
<feature type="transmembrane region" description="Helical" evidence="7">
    <location>
        <begin position="6"/>
        <end position="39"/>
    </location>
</feature>
<keyword evidence="3 7" id="KW-0997">Cell inner membrane</keyword>
<dbReference type="OrthoDB" id="9790209at2"/>
<reference evidence="10" key="1">
    <citation type="submission" date="2016-10" db="EMBL/GenBank/DDBJ databases">
        <authorList>
            <person name="Varghese N."/>
            <person name="Submissions S."/>
        </authorList>
    </citation>
    <scope>NUCLEOTIDE SEQUENCE [LARGE SCALE GENOMIC DNA]</scope>
    <source>
        <strain evidence="10">DSM 10146</strain>
    </source>
</reference>
<comment type="caution">
    <text evidence="7">Lacks conserved residue(s) required for the propagation of feature annotation.</text>
</comment>
<evidence type="ECO:0000256" key="5">
    <source>
        <dbReference type="ARBA" id="ARBA00022989"/>
    </source>
</evidence>
<feature type="transmembrane region" description="Helical" evidence="7">
    <location>
        <begin position="280"/>
        <end position="302"/>
    </location>
</feature>
<proteinExistence type="inferred from homology"/>
<dbReference type="GO" id="GO:0005886">
    <property type="term" value="C:plasma membrane"/>
    <property type="evidence" value="ECO:0007669"/>
    <property type="project" value="UniProtKB-SubCell"/>
</dbReference>
<sequence length="436" mass="45528">MEPGTIGIIGMIGLIVLLGIRVPVGIALSLVSLLGLWMIRGFNGAMGALKGIPYDFTAHWTLSAIPMFLLMGTIVANSGMTTRLYAAMRVWLGWLPGGLAVATNFAGAGFAAASGSSMATTATLGRIAVPEMLKSGYNPGLATGVATAVGTLGAVIPPSIIVVLFAIFAQAPVGQVLIAGIIPGLLTAFAYATLIVVRVKLNPALAPRHTTERVDFAGHMRLLAPIWPLPVLVLGVIGGIYSGFMTATESGAAGVVLAIIVAMIQRTFSLSMLWDSLKEAAITTASLILIAVGAALFTRFLAFSGIPNLLSDLIAAGNASPISIILSIAVVYILLGCFLDPLGVLLLTLPVLLPVFASADMNIVWMGIILVKFIEIGMLTPPVGLNVFVMKGVVGDEVRLVQIFKGVSWFLLAEVVVMAILIAFPQVTLFLPNLMR</sequence>
<feature type="transmembrane region" description="Helical" evidence="7">
    <location>
        <begin position="322"/>
        <end position="352"/>
    </location>
</feature>
<feature type="transmembrane region" description="Helical" evidence="7">
    <location>
        <begin position="175"/>
        <end position="201"/>
    </location>
</feature>
<dbReference type="InterPro" id="IPR010656">
    <property type="entry name" value="DctM"/>
</dbReference>